<evidence type="ECO:0000313" key="3">
    <source>
        <dbReference type="Proteomes" id="UP000189796"/>
    </source>
</evidence>
<dbReference type="RefSeq" id="WP_079605849.1">
    <property type="nucleotide sequence ID" value="NZ_LT670817.1"/>
</dbReference>
<gene>
    <name evidence="2" type="ORF">SAMN05443248_7694</name>
</gene>
<accession>A0A1M5XX58</accession>
<feature type="compositionally biased region" description="Basic and acidic residues" evidence="1">
    <location>
        <begin position="20"/>
        <end position="40"/>
    </location>
</feature>
<organism evidence="2 3">
    <name type="scientific">Bradyrhizobium erythrophlei</name>
    <dbReference type="NCBI Taxonomy" id="1437360"/>
    <lineage>
        <taxon>Bacteria</taxon>
        <taxon>Pseudomonadati</taxon>
        <taxon>Pseudomonadota</taxon>
        <taxon>Alphaproteobacteria</taxon>
        <taxon>Hyphomicrobiales</taxon>
        <taxon>Nitrobacteraceae</taxon>
        <taxon>Bradyrhizobium</taxon>
    </lineage>
</organism>
<name>A0A1M5XX58_9BRAD</name>
<dbReference type="Proteomes" id="UP000189796">
    <property type="component" value="Chromosome I"/>
</dbReference>
<dbReference type="AlphaFoldDB" id="A0A1M5XX58"/>
<evidence type="ECO:0000256" key="1">
    <source>
        <dbReference type="SAM" id="MobiDB-lite"/>
    </source>
</evidence>
<sequence length="198" mass="22353">MSKTKLTPEQSIERAQAALDRAKEKAARAKSKEREREQAKYWAERRELRNAVEDFQPIMERVDDELAKRFFPGSTAWEDEEGHDHNSGPQVAFDLADRYAKRDDDGSRYIGSSNALEEEAETAALIAAAKASLETFERVYRSKLEAGLQEWLGRPQAEVAAEIEAQQAENVERESTKRCTTLAHEAALSNARKLRAVS</sequence>
<feature type="region of interest" description="Disordered" evidence="1">
    <location>
        <begin position="17"/>
        <end position="40"/>
    </location>
</feature>
<protein>
    <submittedName>
        <fullName evidence="2">Uncharacterized protein</fullName>
    </submittedName>
</protein>
<evidence type="ECO:0000313" key="2">
    <source>
        <dbReference type="EMBL" id="SHI04312.1"/>
    </source>
</evidence>
<reference evidence="2 3" key="1">
    <citation type="submission" date="2016-11" db="EMBL/GenBank/DDBJ databases">
        <authorList>
            <person name="Jaros S."/>
            <person name="Januszkiewicz K."/>
            <person name="Wedrychowicz H."/>
        </authorList>
    </citation>
    <scope>NUCLEOTIDE SEQUENCE [LARGE SCALE GENOMIC DNA]</scope>
    <source>
        <strain evidence="2 3">GAS138</strain>
    </source>
</reference>
<dbReference type="EMBL" id="LT670817">
    <property type="protein sequence ID" value="SHI04312.1"/>
    <property type="molecule type" value="Genomic_DNA"/>
</dbReference>
<proteinExistence type="predicted"/>